<reference evidence="3 4" key="1">
    <citation type="submission" date="2016-10" db="EMBL/GenBank/DDBJ databases">
        <authorList>
            <person name="de Groot N.N."/>
        </authorList>
    </citation>
    <scope>NUCLEOTIDE SEQUENCE [LARGE SCALE GENOMIC DNA]</scope>
    <source>
        <strain evidence="3 4">DSM 21668</strain>
    </source>
</reference>
<name>A0A1G9LG71_9BACT</name>
<dbReference type="Proteomes" id="UP000198901">
    <property type="component" value="Unassembled WGS sequence"/>
</dbReference>
<proteinExistence type="predicted"/>
<feature type="transmembrane region" description="Helical" evidence="1">
    <location>
        <begin position="190"/>
        <end position="208"/>
    </location>
</feature>
<evidence type="ECO:0000313" key="3">
    <source>
        <dbReference type="EMBL" id="SDL60495.1"/>
    </source>
</evidence>
<evidence type="ECO:0000256" key="2">
    <source>
        <dbReference type="SAM" id="SignalP"/>
    </source>
</evidence>
<feature type="chain" id="PRO_5011569375" evidence="2">
    <location>
        <begin position="23"/>
        <end position="214"/>
    </location>
</feature>
<organism evidence="3 4">
    <name type="scientific">Siphonobacter aquaeclarae</name>
    <dbReference type="NCBI Taxonomy" id="563176"/>
    <lineage>
        <taxon>Bacteria</taxon>
        <taxon>Pseudomonadati</taxon>
        <taxon>Bacteroidota</taxon>
        <taxon>Cytophagia</taxon>
        <taxon>Cytophagales</taxon>
        <taxon>Cytophagaceae</taxon>
        <taxon>Siphonobacter</taxon>
    </lineage>
</organism>
<gene>
    <name evidence="3" type="ORF">SAMN04488090_1390</name>
</gene>
<dbReference type="RefSeq" id="WP_093199475.1">
    <property type="nucleotide sequence ID" value="NZ_FNGS01000002.1"/>
</dbReference>
<dbReference type="EMBL" id="FNGS01000002">
    <property type="protein sequence ID" value="SDL60495.1"/>
    <property type="molecule type" value="Genomic_DNA"/>
</dbReference>
<dbReference type="OrthoDB" id="9846940at2"/>
<keyword evidence="2" id="KW-0732">Signal</keyword>
<dbReference type="PROSITE" id="PS51257">
    <property type="entry name" value="PROKAR_LIPOPROTEIN"/>
    <property type="match status" value="1"/>
</dbReference>
<feature type="transmembrane region" description="Helical" evidence="1">
    <location>
        <begin position="161"/>
        <end position="183"/>
    </location>
</feature>
<evidence type="ECO:0000313" key="4">
    <source>
        <dbReference type="Proteomes" id="UP000198901"/>
    </source>
</evidence>
<evidence type="ECO:0000256" key="1">
    <source>
        <dbReference type="SAM" id="Phobius"/>
    </source>
</evidence>
<dbReference type="STRING" id="563176.SAMN04488090_1390"/>
<keyword evidence="1" id="KW-0812">Transmembrane</keyword>
<protein>
    <submittedName>
        <fullName evidence="3">Uncharacterized protein</fullName>
    </submittedName>
</protein>
<keyword evidence="4" id="KW-1185">Reference proteome</keyword>
<sequence length="214" mass="23182">MKKLHVLLSAVGLMALSLSSCQRTQYATFQKSSIQPVEHVAKAKVAQPSQEVAAPAQAAEVAAPQPSLVEAVVSQPAKTEEAPVAVASAKKSVVVNKRAAKLMNKISFQKNEQGQMQVVAREGKKLTGMEKLVVKKVNKQIAKAEKAKAQGKKPFKEWNKYLRAGVILLVVALLLSIIGAAVVWSSGLWIIAYLAWLAGWILTIYGLGLELSWW</sequence>
<keyword evidence="1" id="KW-1133">Transmembrane helix</keyword>
<keyword evidence="1" id="KW-0472">Membrane</keyword>
<dbReference type="AlphaFoldDB" id="A0A1G9LG71"/>
<accession>A0A1G9LG71</accession>
<feature type="signal peptide" evidence="2">
    <location>
        <begin position="1"/>
        <end position="22"/>
    </location>
</feature>